<dbReference type="RefSeq" id="XP_040651005.1">
    <property type="nucleotide sequence ID" value="XM_040796467.1"/>
</dbReference>
<dbReference type="GO" id="GO:0003979">
    <property type="term" value="F:UDP-glucose 6-dehydrogenase activity"/>
    <property type="evidence" value="ECO:0007669"/>
    <property type="project" value="UniProtKB-EC"/>
</dbReference>
<comment type="catalytic activity">
    <reaction evidence="6">
        <text>UDP-alpha-D-glucose + 2 NAD(+) + H2O = UDP-alpha-D-glucuronate + 2 NADH + 3 H(+)</text>
        <dbReference type="Rhea" id="RHEA:23596"/>
        <dbReference type="ChEBI" id="CHEBI:15377"/>
        <dbReference type="ChEBI" id="CHEBI:15378"/>
        <dbReference type="ChEBI" id="CHEBI:57540"/>
        <dbReference type="ChEBI" id="CHEBI:57945"/>
        <dbReference type="ChEBI" id="CHEBI:58052"/>
        <dbReference type="ChEBI" id="CHEBI:58885"/>
        <dbReference type="EC" id="1.1.1.22"/>
    </reaction>
</comment>
<dbReference type="InterPro" id="IPR014027">
    <property type="entry name" value="UDP-Glc/GDP-Man_DH_C"/>
</dbReference>
<dbReference type="GO" id="GO:0006065">
    <property type="term" value="P:UDP-glucuronate biosynthetic process"/>
    <property type="evidence" value="ECO:0007669"/>
    <property type="project" value="UniProtKB-UniPathway"/>
</dbReference>
<dbReference type="UniPathway" id="UPA00038">
    <property type="reaction ID" value="UER00491"/>
</dbReference>
<evidence type="ECO:0000256" key="9">
    <source>
        <dbReference type="PIRSR" id="PIRSR500134-3"/>
    </source>
</evidence>
<accession>A0A135LU75</accession>
<feature type="region of interest" description="Disordered" evidence="10">
    <location>
        <begin position="126"/>
        <end position="157"/>
    </location>
</feature>
<dbReference type="Gene3D" id="1.20.5.100">
    <property type="entry name" value="Cytochrome c1, transmembrane anchor, C-terminal"/>
    <property type="match status" value="1"/>
</dbReference>
<dbReference type="PANTHER" id="PTHR11374:SF3">
    <property type="entry name" value="UDP-GLUCOSE 6-DEHYDROGENASE"/>
    <property type="match status" value="1"/>
</dbReference>
<dbReference type="InterPro" id="IPR008927">
    <property type="entry name" value="6-PGluconate_DH-like_C_sf"/>
</dbReference>
<feature type="compositionally biased region" description="Basic and acidic residues" evidence="10">
    <location>
        <begin position="1"/>
        <end position="10"/>
    </location>
</feature>
<feature type="binding site" evidence="8">
    <location>
        <position position="433"/>
    </location>
    <ligand>
        <name>substrate</name>
    </ligand>
</feature>
<dbReference type="AlphaFoldDB" id="A0A135LU75"/>
<feature type="region of interest" description="Disordered" evidence="10">
    <location>
        <begin position="1"/>
        <end position="32"/>
    </location>
</feature>
<dbReference type="NCBIfam" id="TIGR03026">
    <property type="entry name" value="NDP-sugDHase"/>
    <property type="match status" value="1"/>
</dbReference>
<evidence type="ECO:0000256" key="6">
    <source>
        <dbReference type="ARBA" id="ARBA00047473"/>
    </source>
</evidence>
<evidence type="ECO:0000256" key="4">
    <source>
        <dbReference type="ARBA" id="ARBA00023002"/>
    </source>
</evidence>
<feature type="binding site" evidence="9">
    <location>
        <position position="373"/>
    </location>
    <ligand>
        <name>NAD(+)</name>
        <dbReference type="ChEBI" id="CHEBI:57540"/>
    </ligand>
</feature>
<dbReference type="InterPro" id="IPR028357">
    <property type="entry name" value="UDPglc_DH_bac"/>
</dbReference>
<dbReference type="SUPFAM" id="SSF51735">
    <property type="entry name" value="NAD(P)-binding Rossmann-fold domains"/>
    <property type="match status" value="1"/>
</dbReference>
<dbReference type="SMART" id="SM00984">
    <property type="entry name" value="UDPG_MGDP_dh_C"/>
    <property type="match status" value="1"/>
</dbReference>
<dbReference type="InterPro" id="IPR017476">
    <property type="entry name" value="UDP-Glc/GDP-Man"/>
</dbReference>
<dbReference type="PIRSF" id="PIRSF500134">
    <property type="entry name" value="UDPglc_DH_bac"/>
    <property type="match status" value="1"/>
</dbReference>
<reference evidence="12 13" key="1">
    <citation type="journal article" date="2016" name="BMC Genomics">
        <title>Genome sequencing and secondary metabolism of the postharvest pathogen Penicillium griseofulvum.</title>
        <authorList>
            <person name="Banani H."/>
            <person name="Marcet-Houben M."/>
            <person name="Ballester A.R."/>
            <person name="Abbruscato P."/>
            <person name="Gonzalez-Candelas L."/>
            <person name="Gabaldon T."/>
            <person name="Spadaro D."/>
        </authorList>
    </citation>
    <scope>NUCLEOTIDE SEQUENCE [LARGE SCALE GENOMIC DNA]</scope>
    <source>
        <strain evidence="12 13">PG3</strain>
    </source>
</reference>
<dbReference type="OMA" id="IMEAHRP"/>
<feature type="active site" description="Nucleophile" evidence="7">
    <location>
        <position position="370"/>
    </location>
</feature>
<keyword evidence="5 9" id="KW-0520">NAD</keyword>
<feature type="binding site" evidence="8">
    <location>
        <position position="314"/>
    </location>
    <ligand>
        <name>substrate</name>
    </ligand>
</feature>
<evidence type="ECO:0000256" key="7">
    <source>
        <dbReference type="PIRSR" id="PIRSR500134-1"/>
    </source>
</evidence>
<comment type="caution">
    <text evidence="12">The sequence shown here is derived from an EMBL/GenBank/DDBJ whole genome shotgun (WGS) entry which is preliminary data.</text>
</comment>
<dbReference type="PIRSF" id="PIRSF000124">
    <property type="entry name" value="UDPglc_GDPman_dh"/>
    <property type="match status" value="1"/>
</dbReference>
<dbReference type="InterPro" id="IPR028356">
    <property type="entry name" value="UDPglc_DH_euk"/>
</dbReference>
<dbReference type="EMBL" id="LHQR01000026">
    <property type="protein sequence ID" value="KXG52469.1"/>
    <property type="molecule type" value="Genomic_DNA"/>
</dbReference>
<dbReference type="InterPro" id="IPR036291">
    <property type="entry name" value="NAD(P)-bd_dom_sf"/>
</dbReference>
<sequence length="647" mass="70530">MFSRIDHESDSEAISLTRTSVPTSPEQSLDGLDDELDVVSSSTRTTVGDDSDPDTLVGPSQIRSICCVGAGYVGGPTAAVIAFKNPQIRVTVVDKDERRIRRWNSRHLPIYEPGLAEIVRIARDGLRDHPTSPVPTNSEGIPDISEGHERQQEGTTTSSRLPNLFFSANVSRCIRESDIVIIAVNTPTKMRGSGAGSATDMTAFEAVAADVVQHARNGSIIVEKSTVPCKTAQMIQEMIAIRRPGEHFEILSNPEFLAAGTAIQDLLHPDRVIIGSETTEEGKVAAKTLAGVYAGWIDQSRIITTNIWSSELAKLVANSMLAQRLSSINSISALCEATGAEINEVSASIGMDSRVGDKFLRAGIGFGGSCFKKDILSLVYLAESLGLNEVGAYWRQVVTMNEHQRNRFTSRVIKCLNNTLVGKKITLLGYAFKKDTSDTREAPALEIIKTLLDENPGEIAIFDPCCNPYVIEGEIRQLHGYGPPALRDDGGAVKVYSDVYEACASSNAILIVTEFDEFRNTELVAVPRSSTLPGHLPLDKGMHESSKIEACSRTGSVIEPPYVAHTQESYHVEPDCAMDCPDCQRENGSELAVSKPRDNMSKRQVDWERIGDNMTTPKWLFDGRCIIEPKKMTQLGIRVESIGSAGF</sequence>
<evidence type="ECO:0000256" key="3">
    <source>
        <dbReference type="ARBA" id="ARBA00012954"/>
    </source>
</evidence>
<dbReference type="Pfam" id="PF00984">
    <property type="entry name" value="UDPG_MGDP_dh"/>
    <property type="match status" value="1"/>
</dbReference>
<evidence type="ECO:0000256" key="8">
    <source>
        <dbReference type="PIRSR" id="PIRSR500134-2"/>
    </source>
</evidence>
<feature type="binding site" evidence="9">
    <location>
        <position position="226"/>
    </location>
    <ligand>
        <name>NAD(+)</name>
        <dbReference type="ChEBI" id="CHEBI:57540"/>
    </ligand>
</feature>
<dbReference type="PANTHER" id="PTHR11374">
    <property type="entry name" value="UDP-GLUCOSE DEHYDROGENASE/UDP-MANNAC DEHYDROGENASE"/>
    <property type="match status" value="1"/>
</dbReference>
<evidence type="ECO:0000259" key="11">
    <source>
        <dbReference type="SMART" id="SM00984"/>
    </source>
</evidence>
<feature type="binding site" evidence="9">
    <location>
        <position position="99"/>
    </location>
    <ligand>
        <name>NAD(+)</name>
        <dbReference type="ChEBI" id="CHEBI:57540"/>
    </ligand>
</feature>
<dbReference type="SUPFAM" id="SSF52413">
    <property type="entry name" value="UDP-glucose/GDP-mannose dehydrogenase C-terminal domain"/>
    <property type="match status" value="1"/>
</dbReference>
<dbReference type="GO" id="GO:0005634">
    <property type="term" value="C:nucleus"/>
    <property type="evidence" value="ECO:0007669"/>
    <property type="project" value="TreeGrafter"/>
</dbReference>
<feature type="binding site" evidence="8">
    <location>
        <position position="367"/>
    </location>
    <ligand>
        <name>substrate</name>
    </ligand>
</feature>
<keyword evidence="4" id="KW-0560">Oxidoreductase</keyword>
<protein>
    <recommendedName>
        <fullName evidence="3">UDP-glucose 6-dehydrogenase</fullName>
        <ecNumber evidence="3">1.1.1.22</ecNumber>
    </recommendedName>
</protein>
<proteinExistence type="inferred from homology"/>
<dbReference type="SUPFAM" id="SSF48179">
    <property type="entry name" value="6-phosphogluconate dehydrogenase C-terminal domain-like"/>
    <property type="match status" value="1"/>
</dbReference>
<dbReference type="Pfam" id="PF03721">
    <property type="entry name" value="UDPG_MGDP_dh_N"/>
    <property type="match status" value="2"/>
</dbReference>
<keyword evidence="13" id="KW-1185">Reference proteome</keyword>
<evidence type="ECO:0000313" key="13">
    <source>
        <dbReference type="Proteomes" id="UP000070168"/>
    </source>
</evidence>
<dbReference type="Pfam" id="PF03720">
    <property type="entry name" value="UDPG_MGDP_dh_C"/>
    <property type="match status" value="1"/>
</dbReference>
<dbReference type="InterPro" id="IPR036220">
    <property type="entry name" value="UDP-Glc/GDP-Man_DH_C_sf"/>
</dbReference>
<evidence type="ECO:0000256" key="2">
    <source>
        <dbReference type="ARBA" id="ARBA00006601"/>
    </source>
</evidence>
<dbReference type="GO" id="GO:0000271">
    <property type="term" value="P:polysaccharide biosynthetic process"/>
    <property type="evidence" value="ECO:0007669"/>
    <property type="project" value="InterPro"/>
</dbReference>
<gene>
    <name evidence="12" type="ORF">PGRI_087530</name>
</gene>
<feature type="binding site" evidence="9">
    <location>
        <position position="94"/>
    </location>
    <ligand>
        <name>NAD(+)</name>
        <dbReference type="ChEBI" id="CHEBI:57540"/>
    </ligand>
</feature>
<evidence type="ECO:0000256" key="5">
    <source>
        <dbReference type="ARBA" id="ARBA00023027"/>
    </source>
</evidence>
<dbReference type="InterPro" id="IPR001732">
    <property type="entry name" value="UDP-Glc/GDP-Man_DH_N"/>
</dbReference>
<dbReference type="FunFam" id="1.20.5.100:FF:000001">
    <property type="entry name" value="UDP-glucose 6-dehydrogenase"/>
    <property type="match status" value="1"/>
</dbReference>
<feature type="binding site" evidence="9">
    <location>
        <position position="440"/>
    </location>
    <ligand>
        <name>NAD(+)</name>
        <dbReference type="ChEBI" id="CHEBI:57540"/>
    </ligand>
</feature>
<dbReference type="Gene3D" id="3.40.50.720">
    <property type="entry name" value="NAD(P)-binding Rossmann-like Domain"/>
    <property type="match status" value="2"/>
</dbReference>
<comment type="similarity">
    <text evidence="2">Belongs to the UDP-glucose/GDP-mannose dehydrogenase family.</text>
</comment>
<organism evidence="12 13">
    <name type="scientific">Penicillium patulum</name>
    <name type="common">Penicillium griseofulvum</name>
    <dbReference type="NCBI Taxonomy" id="5078"/>
    <lineage>
        <taxon>Eukaryota</taxon>
        <taxon>Fungi</taxon>
        <taxon>Dikarya</taxon>
        <taxon>Ascomycota</taxon>
        <taxon>Pezizomycotina</taxon>
        <taxon>Eurotiomycetes</taxon>
        <taxon>Eurotiomycetidae</taxon>
        <taxon>Eurotiales</taxon>
        <taxon>Aspergillaceae</taxon>
        <taxon>Penicillium</taxon>
    </lineage>
</organism>
<evidence type="ECO:0000256" key="1">
    <source>
        <dbReference type="ARBA" id="ARBA00004701"/>
    </source>
</evidence>
<comment type="pathway">
    <text evidence="1">Nucleotide-sugar biosynthesis; UDP-alpha-D-glucuronate biosynthesis; UDP-alpha-D-glucuronate from UDP-alpha-D-glucose: step 1/1.</text>
</comment>
<dbReference type="OrthoDB" id="5059218at2759"/>
<feature type="domain" description="UDP-glucose/GDP-mannose dehydrogenase C-terminal" evidence="11">
    <location>
        <begin position="426"/>
        <end position="534"/>
    </location>
</feature>
<feature type="binding site" evidence="8">
    <location>
        <begin position="359"/>
        <end position="363"/>
    </location>
    <ligand>
        <name>substrate</name>
    </ligand>
</feature>
<feature type="compositionally biased region" description="Polar residues" evidence="10">
    <location>
        <begin position="12"/>
        <end position="27"/>
    </location>
</feature>
<dbReference type="GeneID" id="63711767"/>
<feature type="binding site" evidence="9">
    <location>
        <position position="186"/>
    </location>
    <ligand>
        <name>NAD(+)</name>
        <dbReference type="ChEBI" id="CHEBI:57540"/>
    </ligand>
</feature>
<evidence type="ECO:0000256" key="10">
    <source>
        <dbReference type="SAM" id="MobiDB-lite"/>
    </source>
</evidence>
<dbReference type="GO" id="GO:0006024">
    <property type="term" value="P:glycosaminoglycan biosynthetic process"/>
    <property type="evidence" value="ECO:0007669"/>
    <property type="project" value="TreeGrafter"/>
</dbReference>
<dbReference type="Proteomes" id="UP000070168">
    <property type="component" value="Unassembled WGS sequence"/>
</dbReference>
<dbReference type="EC" id="1.1.1.22" evidence="3"/>
<dbReference type="GO" id="GO:0051287">
    <property type="term" value="F:NAD binding"/>
    <property type="evidence" value="ECO:0007669"/>
    <property type="project" value="InterPro"/>
</dbReference>
<dbReference type="STRING" id="5078.A0A135LU75"/>
<evidence type="ECO:0000313" key="12">
    <source>
        <dbReference type="EMBL" id="KXG52469.1"/>
    </source>
</evidence>
<dbReference type="InterPro" id="IPR014026">
    <property type="entry name" value="UDP-Glc/GDP-Man_DH_dimer"/>
</dbReference>
<name>A0A135LU75_PENPA</name>